<proteinExistence type="predicted"/>
<feature type="transmembrane region" description="Helical" evidence="1">
    <location>
        <begin position="18"/>
        <end position="36"/>
    </location>
</feature>
<feature type="transmembrane region" description="Helical" evidence="1">
    <location>
        <begin position="160"/>
        <end position="179"/>
    </location>
</feature>
<evidence type="ECO:0000256" key="1">
    <source>
        <dbReference type="SAM" id="Phobius"/>
    </source>
</evidence>
<dbReference type="Pfam" id="PF22285">
    <property type="entry name" value="DUF6962"/>
    <property type="match status" value="1"/>
</dbReference>
<sequence>MEKITVEWGGLIIMEPMAIVWNWLITIFGVVAYFKLRKNTSPPYKNWSLFFLILGISGFFGGLGHGLFYYWGLTGKILPWTTGILSVYFAERGIYAFIPAEKKVWKKRLRLFSLLKMIIMLAGMAFVSFDFSWTKNNSIIGLTLIVGLGGYLLSRKYKELVYFPIGILVLSSAAFVHGFDINIHPWFNRDDFAHLIMLAGMSFFLVALQKFDLKSSQAN</sequence>
<accession>A0ABZ0IRT7</accession>
<keyword evidence="1" id="KW-0812">Transmembrane</keyword>
<feature type="transmembrane region" description="Helical" evidence="1">
    <location>
        <begin position="135"/>
        <end position="153"/>
    </location>
</feature>
<feature type="transmembrane region" description="Helical" evidence="1">
    <location>
        <begin position="77"/>
        <end position="97"/>
    </location>
</feature>
<evidence type="ECO:0000313" key="3">
    <source>
        <dbReference type="Proteomes" id="UP001302349"/>
    </source>
</evidence>
<dbReference type="Proteomes" id="UP001302349">
    <property type="component" value="Chromosome"/>
</dbReference>
<evidence type="ECO:0000313" key="2">
    <source>
        <dbReference type="EMBL" id="WOK07301.1"/>
    </source>
</evidence>
<name>A0ABZ0IRT7_9BACT</name>
<dbReference type="EMBL" id="CP136051">
    <property type="protein sequence ID" value="WOK07301.1"/>
    <property type="molecule type" value="Genomic_DNA"/>
</dbReference>
<dbReference type="InterPro" id="IPR054235">
    <property type="entry name" value="DUF6962"/>
</dbReference>
<feature type="transmembrane region" description="Helical" evidence="1">
    <location>
        <begin position="191"/>
        <end position="208"/>
    </location>
</feature>
<protein>
    <recommendedName>
        <fullName evidence="4">Transmembrane protein</fullName>
    </recommendedName>
</protein>
<organism evidence="2 3">
    <name type="scientific">Imperialibacter roseus</name>
    <dbReference type="NCBI Taxonomy" id="1324217"/>
    <lineage>
        <taxon>Bacteria</taxon>
        <taxon>Pseudomonadati</taxon>
        <taxon>Bacteroidota</taxon>
        <taxon>Cytophagia</taxon>
        <taxon>Cytophagales</taxon>
        <taxon>Flammeovirgaceae</taxon>
        <taxon>Imperialibacter</taxon>
    </lineage>
</organism>
<reference evidence="2 3" key="1">
    <citation type="journal article" date="2023" name="Microbiol. Resour. Announc.">
        <title>Complete Genome Sequence of Imperialibacter roseus strain P4T.</title>
        <authorList>
            <person name="Tizabi D.R."/>
            <person name="Bachvaroff T."/>
            <person name="Hill R.T."/>
        </authorList>
    </citation>
    <scope>NUCLEOTIDE SEQUENCE [LARGE SCALE GENOMIC DNA]</scope>
    <source>
        <strain evidence="2 3">P4T</strain>
    </source>
</reference>
<feature type="transmembrane region" description="Helical" evidence="1">
    <location>
        <begin position="109"/>
        <end position="129"/>
    </location>
</feature>
<keyword evidence="1" id="KW-1133">Transmembrane helix</keyword>
<evidence type="ECO:0008006" key="4">
    <source>
        <dbReference type="Google" id="ProtNLM"/>
    </source>
</evidence>
<dbReference type="RefSeq" id="WP_317489986.1">
    <property type="nucleotide sequence ID" value="NZ_CP136051.1"/>
</dbReference>
<keyword evidence="3" id="KW-1185">Reference proteome</keyword>
<gene>
    <name evidence="2" type="ORF">RT717_01525</name>
</gene>
<keyword evidence="1" id="KW-0472">Membrane</keyword>
<feature type="transmembrane region" description="Helical" evidence="1">
    <location>
        <begin position="48"/>
        <end position="71"/>
    </location>
</feature>